<reference evidence="2" key="1">
    <citation type="journal article" date="2019" name="Int. J. Syst. Evol. Microbiol.">
        <title>The Global Catalogue of Microorganisms (GCM) 10K type strain sequencing project: providing services to taxonomists for standard genome sequencing and annotation.</title>
        <authorList>
            <consortium name="The Broad Institute Genomics Platform"/>
            <consortium name="The Broad Institute Genome Sequencing Center for Infectious Disease"/>
            <person name="Wu L."/>
            <person name="Ma J."/>
        </authorList>
    </citation>
    <scope>NUCLEOTIDE SEQUENCE [LARGE SCALE GENOMIC DNA]</scope>
    <source>
        <strain evidence="2">JCM 12140</strain>
    </source>
</reference>
<keyword evidence="2" id="KW-1185">Reference proteome</keyword>
<proteinExistence type="predicted"/>
<dbReference type="RefSeq" id="WP_204607068.1">
    <property type="nucleotide sequence ID" value="NZ_BAAAJX010000016.1"/>
</dbReference>
<protein>
    <recommendedName>
        <fullName evidence="3">DUF4265 domain-containing protein</fullName>
    </recommendedName>
</protein>
<name>A0ABP4K620_9MICO</name>
<dbReference type="InterPro" id="IPR025361">
    <property type="entry name" value="DUF4265"/>
</dbReference>
<evidence type="ECO:0000313" key="2">
    <source>
        <dbReference type="Proteomes" id="UP001501742"/>
    </source>
</evidence>
<dbReference type="Proteomes" id="UP001501742">
    <property type="component" value="Unassembled WGS sequence"/>
</dbReference>
<evidence type="ECO:0000313" key="1">
    <source>
        <dbReference type="EMBL" id="GAA1494451.1"/>
    </source>
</evidence>
<evidence type="ECO:0008006" key="3">
    <source>
        <dbReference type="Google" id="ProtNLM"/>
    </source>
</evidence>
<organism evidence="1 2">
    <name type="scientific">Curtobacterium herbarum</name>
    <dbReference type="NCBI Taxonomy" id="150122"/>
    <lineage>
        <taxon>Bacteria</taxon>
        <taxon>Bacillati</taxon>
        <taxon>Actinomycetota</taxon>
        <taxon>Actinomycetes</taxon>
        <taxon>Micrococcales</taxon>
        <taxon>Microbacteriaceae</taxon>
        <taxon>Curtobacterium</taxon>
    </lineage>
</organism>
<dbReference type="Pfam" id="PF14085">
    <property type="entry name" value="DUF4265"/>
    <property type="match status" value="1"/>
</dbReference>
<dbReference type="EMBL" id="BAAAJX010000016">
    <property type="protein sequence ID" value="GAA1494451.1"/>
    <property type="molecule type" value="Genomic_DNA"/>
</dbReference>
<comment type="caution">
    <text evidence="1">The sequence shown here is derived from an EMBL/GenBank/DDBJ whole genome shotgun (WGS) entry which is preliminary data.</text>
</comment>
<accession>A0ABP4K620</accession>
<sequence length="173" mass="18761">MSEYRQHPSRTAEWAGSSLVPTQSASDADTEVWFALPSDSGDVFWEALNAKTIGPDLVQVRAVPAWVYGVNYDDTVATVRSAEGSLVATSVSEHGNQATFRLWLGEDPDLAAAWRSIAGRYAQRGCLVDAISENLIALSCPVENAPLIRDLLIHEEQATALMWEDGTPASSVR</sequence>
<gene>
    <name evidence="1" type="ORF">GCM10009627_27970</name>
</gene>